<dbReference type="AlphaFoldDB" id="A0A1H6FED0"/>
<organism evidence="3 4">
    <name type="scientific">Candidatus Venteria ishoeyi</name>
    <dbReference type="NCBI Taxonomy" id="1899563"/>
    <lineage>
        <taxon>Bacteria</taxon>
        <taxon>Pseudomonadati</taxon>
        <taxon>Pseudomonadota</taxon>
        <taxon>Gammaproteobacteria</taxon>
        <taxon>Thiotrichales</taxon>
        <taxon>Thiotrichaceae</taxon>
        <taxon>Venteria</taxon>
    </lineage>
</organism>
<proteinExistence type="predicted"/>
<dbReference type="SUPFAM" id="SSF53955">
    <property type="entry name" value="Lysozyme-like"/>
    <property type="match status" value="1"/>
</dbReference>
<dbReference type="Pfam" id="PF01464">
    <property type="entry name" value="SLT"/>
    <property type="match status" value="1"/>
</dbReference>
<feature type="region of interest" description="Disordered" evidence="1">
    <location>
        <begin position="98"/>
        <end position="122"/>
    </location>
</feature>
<feature type="region of interest" description="Disordered" evidence="1">
    <location>
        <begin position="14"/>
        <end position="42"/>
    </location>
</feature>
<reference evidence="3 4" key="1">
    <citation type="submission" date="2016-10" db="EMBL/GenBank/DDBJ databases">
        <authorList>
            <person name="de Groot N.N."/>
        </authorList>
    </citation>
    <scope>NUCLEOTIDE SEQUENCE [LARGE SCALE GENOMIC DNA]</scope>
    <source>
        <strain evidence="3">MBHS1</strain>
    </source>
</reference>
<dbReference type="RefSeq" id="WP_103921982.1">
    <property type="nucleotide sequence ID" value="NZ_FMSV02000549.1"/>
</dbReference>
<gene>
    <name evidence="3" type="ORF">MBHS_04332</name>
</gene>
<dbReference type="Gene3D" id="1.10.530.10">
    <property type="match status" value="1"/>
</dbReference>
<evidence type="ECO:0000259" key="2">
    <source>
        <dbReference type="Pfam" id="PF01464"/>
    </source>
</evidence>
<dbReference type="Proteomes" id="UP000236724">
    <property type="component" value="Unassembled WGS sequence"/>
</dbReference>
<protein>
    <submittedName>
        <fullName evidence="3">Transglycosylase SLT domain protein</fullName>
    </submittedName>
</protein>
<evidence type="ECO:0000313" key="3">
    <source>
        <dbReference type="EMBL" id="SEH08440.1"/>
    </source>
</evidence>
<evidence type="ECO:0000256" key="1">
    <source>
        <dbReference type="SAM" id="MobiDB-lite"/>
    </source>
</evidence>
<keyword evidence="4" id="KW-1185">Reference proteome</keyword>
<dbReference type="OrthoDB" id="5623159at2"/>
<accession>A0A1H6FED0</accession>
<dbReference type="InterPro" id="IPR008258">
    <property type="entry name" value="Transglycosylase_SLT_dom_1"/>
</dbReference>
<dbReference type="InterPro" id="IPR023346">
    <property type="entry name" value="Lysozyme-like_dom_sf"/>
</dbReference>
<evidence type="ECO:0000313" key="4">
    <source>
        <dbReference type="Proteomes" id="UP000236724"/>
    </source>
</evidence>
<feature type="domain" description="Transglycosylase SLT" evidence="2">
    <location>
        <begin position="68"/>
        <end position="197"/>
    </location>
</feature>
<dbReference type="EMBL" id="FMSV02000549">
    <property type="protein sequence ID" value="SEH08440.1"/>
    <property type="molecule type" value="Genomic_DNA"/>
</dbReference>
<name>A0A1H6FED0_9GAMM</name>
<sequence>MGFWDFLFGHRQDQHAQSGGSITAGPGGSASRPGTSRPGGQQRFATRLNKNNATMLRQLEKANGYRRYIEEAARKASVPPSVICGIGSRESHWGLALKPPNPGGRGDFAKRKPRGVRTGLIPNDGGGYGRGLMQIDYDWNEFARTGNWQDPRANLLYAAEVLNRAKLFFQRKGVPSQQMMQATIAAYNAGPTATYSCISAGKDLDCKTTGRDYSRDVYNRAGWFQLHGWR</sequence>